<dbReference type="InterPro" id="IPR004167">
    <property type="entry name" value="PSBD"/>
</dbReference>
<dbReference type="GO" id="GO:0016407">
    <property type="term" value="F:acetyltransferase activity"/>
    <property type="evidence" value="ECO:0007669"/>
    <property type="project" value="TreeGrafter"/>
</dbReference>
<dbReference type="Pfam" id="PF02817">
    <property type="entry name" value="E3_binding"/>
    <property type="match status" value="1"/>
</dbReference>
<evidence type="ECO:0000256" key="5">
    <source>
        <dbReference type="ARBA" id="ARBA00023315"/>
    </source>
</evidence>
<evidence type="ECO:0000256" key="2">
    <source>
        <dbReference type="ARBA" id="ARBA00007317"/>
    </source>
</evidence>
<name>A0A382BK06_9ZZZZ</name>
<dbReference type="InterPro" id="IPR050743">
    <property type="entry name" value="2-oxoacid_DH_E2_comp"/>
</dbReference>
<keyword evidence="3" id="KW-0808">Transferase</keyword>
<dbReference type="GO" id="GO:0005737">
    <property type="term" value="C:cytoplasm"/>
    <property type="evidence" value="ECO:0007669"/>
    <property type="project" value="TreeGrafter"/>
</dbReference>
<dbReference type="EMBL" id="UINC01029980">
    <property type="protein sequence ID" value="SVB13632.1"/>
    <property type="molecule type" value="Genomic_DNA"/>
</dbReference>
<feature type="compositionally biased region" description="Low complexity" evidence="6">
    <location>
        <begin position="110"/>
        <end position="122"/>
    </location>
</feature>
<sequence length="202" mass="21656">MIVDVVMPKMGESLTEGTILEWRKKVGDPVALDEILLEIGTDKVDSEIPSSAAGTVVEILAEPNDIKEVGEVIARIDTDGSGTKQQSDKKRDSAPTPEPLPEPKKKAETKPGSPSPTSATPGVKKFYTPVVMKIAAEQGLPLSELETISGTGRGGRVTKKDILAYIEGLGSMQERPTPVSSVMAGSTEEMHHMRKLIAKHMK</sequence>
<dbReference type="AlphaFoldDB" id="A0A382BK06"/>
<dbReference type="PROSITE" id="PS51826">
    <property type="entry name" value="PSBD"/>
    <property type="match status" value="1"/>
</dbReference>
<comment type="similarity">
    <text evidence="2">Belongs to the 2-oxoacid dehydrogenase family.</text>
</comment>
<dbReference type="PANTHER" id="PTHR43178">
    <property type="entry name" value="DIHYDROLIPOAMIDE ACETYLTRANSFERASE COMPONENT OF PYRUVATE DEHYDROGENASE COMPLEX"/>
    <property type="match status" value="1"/>
</dbReference>
<dbReference type="InterPro" id="IPR003016">
    <property type="entry name" value="2-oxoA_DH_lipoyl-BS"/>
</dbReference>
<dbReference type="InterPro" id="IPR011053">
    <property type="entry name" value="Single_hybrid_motif"/>
</dbReference>
<organism evidence="9">
    <name type="scientific">marine metagenome</name>
    <dbReference type="NCBI Taxonomy" id="408172"/>
    <lineage>
        <taxon>unclassified sequences</taxon>
        <taxon>metagenomes</taxon>
        <taxon>ecological metagenomes</taxon>
    </lineage>
</organism>
<gene>
    <name evidence="9" type="ORF">METZ01_LOCUS166486</name>
</gene>
<feature type="region of interest" description="Disordered" evidence="6">
    <location>
        <begin position="76"/>
        <end position="123"/>
    </location>
</feature>
<dbReference type="InterPro" id="IPR036625">
    <property type="entry name" value="E3-bd_dom_sf"/>
</dbReference>
<dbReference type="PANTHER" id="PTHR43178:SF5">
    <property type="entry name" value="LIPOAMIDE ACYLTRANSFERASE COMPONENT OF BRANCHED-CHAIN ALPHA-KETO ACID DEHYDROGENASE COMPLEX, MITOCHONDRIAL"/>
    <property type="match status" value="1"/>
</dbReference>
<dbReference type="Gene3D" id="2.40.50.100">
    <property type="match status" value="1"/>
</dbReference>
<evidence type="ECO:0000259" key="7">
    <source>
        <dbReference type="PROSITE" id="PS50968"/>
    </source>
</evidence>
<dbReference type="SUPFAM" id="SSF51230">
    <property type="entry name" value="Single hybrid motif"/>
    <property type="match status" value="1"/>
</dbReference>
<dbReference type="InterPro" id="IPR000089">
    <property type="entry name" value="Biotin_lipoyl"/>
</dbReference>
<reference evidence="9" key="1">
    <citation type="submission" date="2018-05" db="EMBL/GenBank/DDBJ databases">
        <authorList>
            <person name="Lanie J.A."/>
            <person name="Ng W.-L."/>
            <person name="Kazmierczak K.M."/>
            <person name="Andrzejewski T.M."/>
            <person name="Davidsen T.M."/>
            <person name="Wayne K.J."/>
            <person name="Tettelin H."/>
            <person name="Glass J.I."/>
            <person name="Rusch D."/>
            <person name="Podicherti R."/>
            <person name="Tsui H.-C.T."/>
            <person name="Winkler M.E."/>
        </authorList>
    </citation>
    <scope>NUCLEOTIDE SEQUENCE</scope>
</reference>
<accession>A0A382BK06</accession>
<dbReference type="Pfam" id="PF00364">
    <property type="entry name" value="Biotin_lipoyl"/>
    <property type="match status" value="1"/>
</dbReference>
<evidence type="ECO:0000256" key="3">
    <source>
        <dbReference type="ARBA" id="ARBA00022679"/>
    </source>
</evidence>
<feature type="non-terminal residue" evidence="9">
    <location>
        <position position="202"/>
    </location>
</feature>
<proteinExistence type="inferred from homology"/>
<dbReference type="PROSITE" id="PS50968">
    <property type="entry name" value="BIOTINYL_LIPOYL"/>
    <property type="match status" value="1"/>
</dbReference>
<feature type="domain" description="Lipoyl-binding" evidence="7">
    <location>
        <begin position="2"/>
        <end position="77"/>
    </location>
</feature>
<comment type="cofactor">
    <cofactor evidence="1">
        <name>(R)-lipoate</name>
        <dbReference type="ChEBI" id="CHEBI:83088"/>
    </cofactor>
</comment>
<evidence type="ECO:0008006" key="10">
    <source>
        <dbReference type="Google" id="ProtNLM"/>
    </source>
</evidence>
<protein>
    <recommendedName>
        <fullName evidence="10">Lipoyl-binding domain-containing protein</fullName>
    </recommendedName>
</protein>
<evidence type="ECO:0000256" key="4">
    <source>
        <dbReference type="ARBA" id="ARBA00022823"/>
    </source>
</evidence>
<dbReference type="PROSITE" id="PS00189">
    <property type="entry name" value="LIPOYL"/>
    <property type="match status" value="1"/>
</dbReference>
<feature type="domain" description="Peripheral subunit-binding (PSBD)" evidence="8">
    <location>
        <begin position="126"/>
        <end position="166"/>
    </location>
</feature>
<evidence type="ECO:0000313" key="9">
    <source>
        <dbReference type="EMBL" id="SVB13632.1"/>
    </source>
</evidence>
<keyword evidence="5" id="KW-0012">Acyltransferase</keyword>
<dbReference type="CDD" id="cd06849">
    <property type="entry name" value="lipoyl_domain"/>
    <property type="match status" value="1"/>
</dbReference>
<keyword evidence="4" id="KW-0450">Lipoyl</keyword>
<dbReference type="SUPFAM" id="SSF47005">
    <property type="entry name" value="Peripheral subunit-binding domain of 2-oxo acid dehydrogenase complex"/>
    <property type="match status" value="1"/>
</dbReference>
<dbReference type="GO" id="GO:0031405">
    <property type="term" value="F:lipoic acid binding"/>
    <property type="evidence" value="ECO:0007669"/>
    <property type="project" value="TreeGrafter"/>
</dbReference>
<dbReference type="Gene3D" id="4.10.320.10">
    <property type="entry name" value="E3-binding domain"/>
    <property type="match status" value="1"/>
</dbReference>
<evidence type="ECO:0000256" key="1">
    <source>
        <dbReference type="ARBA" id="ARBA00001938"/>
    </source>
</evidence>
<evidence type="ECO:0000259" key="8">
    <source>
        <dbReference type="PROSITE" id="PS51826"/>
    </source>
</evidence>
<evidence type="ECO:0000256" key="6">
    <source>
        <dbReference type="SAM" id="MobiDB-lite"/>
    </source>
</evidence>